<dbReference type="PANTHER" id="PTHR32347:SF23">
    <property type="entry name" value="BLL5650 PROTEIN"/>
    <property type="match status" value="1"/>
</dbReference>
<evidence type="ECO:0000313" key="7">
    <source>
        <dbReference type="Proteomes" id="UP000184474"/>
    </source>
</evidence>
<dbReference type="Gene3D" id="2.40.420.20">
    <property type="match status" value="1"/>
</dbReference>
<dbReference type="AlphaFoldDB" id="A0A1M6QLZ1"/>
<sequence length="436" mass="49735">MCIWHFYWHALVNIEIDIDSVDRIIPKKKWTKSKLLSIAVGVVLLSFVIYRVVFADGGVKLKVDRDKIKIATVAMGQFREFIPVDGTVLPIKTIRLDAIEGGIVERRYLEGGVLVEQGDTILKLANNNLVQSFIREETQAFILVNNLENTKLNLQRTQFELKRRLIDLDYDIADAKDTYDRAVKLKTEKIISDQEFQRIKRGYDRLVDTREIEIESQAFDTKNARIQIRQTEETLIRTHSNLELIKANLENLYVKAPIAGRLSSVNAEVGESIQMGQNIGQIDDMNGFKIRAAIDEHYISRIYEGLKGSTDLTDGRHSLEITKIYPEVSNGLFSVDMRFSQELQKGVRRGQTLQINLQLSENIEALQIPRGSFYQTTGGSWVFVVTSEGGAAVRRQIKLGKQNPRYYEVLEGLDPGEQVVISSYNGYEDKDRLIFN</sequence>
<gene>
    <name evidence="6" type="ORF">SAMN04488028_103377</name>
</gene>
<accession>A0A1M6QLZ1</accession>
<dbReference type="InterPro" id="IPR058627">
    <property type="entry name" value="MdtA-like_C"/>
</dbReference>
<evidence type="ECO:0000256" key="2">
    <source>
        <dbReference type="ARBA" id="ARBA00009477"/>
    </source>
</evidence>
<comment type="similarity">
    <text evidence="2">Belongs to the membrane fusion protein (MFP) (TC 8.A.1) family.</text>
</comment>
<evidence type="ECO:0000313" key="6">
    <source>
        <dbReference type="EMBL" id="SHK21047.1"/>
    </source>
</evidence>
<evidence type="ECO:0000259" key="5">
    <source>
        <dbReference type="Pfam" id="PF25967"/>
    </source>
</evidence>
<keyword evidence="7" id="KW-1185">Reference proteome</keyword>
<protein>
    <submittedName>
        <fullName evidence="6">HlyD family secretion protein</fullName>
    </submittedName>
</protein>
<dbReference type="GO" id="GO:0022857">
    <property type="term" value="F:transmembrane transporter activity"/>
    <property type="evidence" value="ECO:0007669"/>
    <property type="project" value="InterPro"/>
</dbReference>
<dbReference type="GO" id="GO:0016020">
    <property type="term" value="C:membrane"/>
    <property type="evidence" value="ECO:0007669"/>
    <property type="project" value="InterPro"/>
</dbReference>
<name>A0A1M6QLZ1_REIAG</name>
<keyword evidence="4" id="KW-1133">Transmembrane helix</keyword>
<dbReference type="PANTHER" id="PTHR32347">
    <property type="entry name" value="EFFLUX SYSTEM COMPONENT YKNX-RELATED"/>
    <property type="match status" value="1"/>
</dbReference>
<dbReference type="Gene3D" id="1.10.287.470">
    <property type="entry name" value="Helix hairpin bin"/>
    <property type="match status" value="1"/>
</dbReference>
<keyword evidence="3" id="KW-0175">Coiled coil</keyword>
<evidence type="ECO:0000256" key="1">
    <source>
        <dbReference type="ARBA" id="ARBA00004196"/>
    </source>
</evidence>
<dbReference type="Gene3D" id="2.40.30.170">
    <property type="match status" value="1"/>
</dbReference>
<feature type="domain" description="Multidrug resistance protein MdtA-like C-terminal permuted SH3" evidence="5">
    <location>
        <begin position="365"/>
        <end position="422"/>
    </location>
</feature>
<dbReference type="GO" id="GO:0030313">
    <property type="term" value="C:cell envelope"/>
    <property type="evidence" value="ECO:0007669"/>
    <property type="project" value="UniProtKB-SubCell"/>
</dbReference>
<evidence type="ECO:0000256" key="4">
    <source>
        <dbReference type="SAM" id="Phobius"/>
    </source>
</evidence>
<evidence type="ECO:0000256" key="3">
    <source>
        <dbReference type="ARBA" id="ARBA00023054"/>
    </source>
</evidence>
<dbReference type="Proteomes" id="UP000184474">
    <property type="component" value="Unassembled WGS sequence"/>
</dbReference>
<dbReference type="NCBIfam" id="TIGR01730">
    <property type="entry name" value="RND_mfp"/>
    <property type="match status" value="1"/>
</dbReference>
<proteinExistence type="inferred from homology"/>
<dbReference type="SUPFAM" id="SSF111369">
    <property type="entry name" value="HlyD-like secretion proteins"/>
    <property type="match status" value="1"/>
</dbReference>
<dbReference type="InterPro" id="IPR050465">
    <property type="entry name" value="UPF0194_transport"/>
</dbReference>
<dbReference type="InterPro" id="IPR006143">
    <property type="entry name" value="RND_pump_MFP"/>
</dbReference>
<keyword evidence="4" id="KW-0472">Membrane</keyword>
<keyword evidence="4" id="KW-0812">Transmembrane</keyword>
<dbReference type="STRING" id="156994.SAMN04488028_103377"/>
<reference evidence="7" key="1">
    <citation type="submission" date="2016-11" db="EMBL/GenBank/DDBJ databases">
        <authorList>
            <person name="Varghese N."/>
            <person name="Submissions S."/>
        </authorList>
    </citation>
    <scope>NUCLEOTIDE SEQUENCE [LARGE SCALE GENOMIC DNA]</scope>
    <source>
        <strain evidence="7">DSM 26134</strain>
    </source>
</reference>
<comment type="subcellular location">
    <subcellularLocation>
        <location evidence="1">Cell envelope</location>
    </subcellularLocation>
</comment>
<dbReference type="Gene3D" id="2.40.50.100">
    <property type="match status" value="1"/>
</dbReference>
<dbReference type="EMBL" id="FRAA01000003">
    <property type="protein sequence ID" value="SHK21047.1"/>
    <property type="molecule type" value="Genomic_DNA"/>
</dbReference>
<feature type="transmembrane region" description="Helical" evidence="4">
    <location>
        <begin position="35"/>
        <end position="53"/>
    </location>
</feature>
<dbReference type="Pfam" id="PF25967">
    <property type="entry name" value="RND-MFP_C"/>
    <property type="match status" value="1"/>
</dbReference>
<organism evidence="6 7">
    <name type="scientific">Reichenbachiella agariperforans</name>
    <dbReference type="NCBI Taxonomy" id="156994"/>
    <lineage>
        <taxon>Bacteria</taxon>
        <taxon>Pseudomonadati</taxon>
        <taxon>Bacteroidota</taxon>
        <taxon>Cytophagia</taxon>
        <taxon>Cytophagales</taxon>
        <taxon>Reichenbachiellaceae</taxon>
        <taxon>Reichenbachiella</taxon>
    </lineage>
</organism>